<dbReference type="InterPro" id="IPR051083">
    <property type="entry name" value="GrpII_Intron_Splice-Mob/Def"/>
</dbReference>
<accession>A0A1G2MIG2</accession>
<dbReference type="InterPro" id="IPR043128">
    <property type="entry name" value="Rev_trsase/Diguanyl_cyclase"/>
</dbReference>
<name>A0A1G2MIG2_9BACT</name>
<sequence length="328" mass="38556">MFTHTYNSIITIENLLLTWERFLRGKKHKKDVIKFQAELATNIASLYADLKNKTYIHGPYSAFNISDPKPRNIHKATVRDRVLHHLIYKELYWHFHTRFIYDSYSCRKHKGTHKALDRFKDFARKVSKNHTRTCFVLKCDIKKFFASVDHAVLIKILERHIADPDIHWLINQVISSFHTTAPGVGLPLGNLTSQLLVNVYMHEFDMYIKQELRVKYYLRYVDDFVIMHYDKKVIMEALPKVRDFLENRLKLSLHPDKVFIKTASSGVDFLGWIHYPKHRVLRTATKKRMLRKITATSKPETVASYLGLLSHGNCFKLSQTISRGRLAK</sequence>
<dbReference type="Pfam" id="PF00078">
    <property type="entry name" value="RVT_1"/>
    <property type="match status" value="1"/>
</dbReference>
<dbReference type="InterPro" id="IPR043502">
    <property type="entry name" value="DNA/RNA_pol_sf"/>
</dbReference>
<evidence type="ECO:0000313" key="2">
    <source>
        <dbReference type="EMBL" id="OHA22782.1"/>
    </source>
</evidence>
<dbReference type="AlphaFoldDB" id="A0A1G2MIG2"/>
<protein>
    <recommendedName>
        <fullName evidence="1">Reverse transcriptase domain-containing protein</fullName>
    </recommendedName>
</protein>
<gene>
    <name evidence="2" type="ORF">A3C72_02610</name>
</gene>
<dbReference type="Gene3D" id="3.30.70.270">
    <property type="match status" value="1"/>
</dbReference>
<dbReference type="PROSITE" id="PS50878">
    <property type="entry name" value="RT_POL"/>
    <property type="match status" value="1"/>
</dbReference>
<dbReference type="EMBL" id="MHRK01000047">
    <property type="protein sequence ID" value="OHA22782.1"/>
    <property type="molecule type" value="Genomic_DNA"/>
</dbReference>
<dbReference type="CDD" id="cd01651">
    <property type="entry name" value="RT_G2_intron"/>
    <property type="match status" value="1"/>
</dbReference>
<dbReference type="PANTHER" id="PTHR34047:SF8">
    <property type="entry name" value="PROTEIN YKFC"/>
    <property type="match status" value="1"/>
</dbReference>
<evidence type="ECO:0000313" key="3">
    <source>
        <dbReference type="Proteomes" id="UP000177130"/>
    </source>
</evidence>
<dbReference type="InterPro" id="IPR000477">
    <property type="entry name" value="RT_dom"/>
</dbReference>
<evidence type="ECO:0000259" key="1">
    <source>
        <dbReference type="PROSITE" id="PS50878"/>
    </source>
</evidence>
<dbReference type="PANTHER" id="PTHR34047">
    <property type="entry name" value="NUCLEAR INTRON MATURASE 1, MITOCHONDRIAL-RELATED"/>
    <property type="match status" value="1"/>
</dbReference>
<organism evidence="2 3">
    <name type="scientific">Candidatus Taylorbacteria bacterium RIFCSPHIGHO2_02_FULL_43_32b</name>
    <dbReference type="NCBI Taxonomy" id="1802306"/>
    <lineage>
        <taxon>Bacteria</taxon>
        <taxon>Candidatus Tayloriibacteriota</taxon>
    </lineage>
</organism>
<dbReference type="Proteomes" id="UP000177130">
    <property type="component" value="Unassembled WGS sequence"/>
</dbReference>
<dbReference type="SUPFAM" id="SSF56672">
    <property type="entry name" value="DNA/RNA polymerases"/>
    <property type="match status" value="1"/>
</dbReference>
<feature type="domain" description="Reverse transcriptase" evidence="1">
    <location>
        <begin position="1"/>
        <end position="274"/>
    </location>
</feature>
<proteinExistence type="predicted"/>
<reference evidence="2 3" key="1">
    <citation type="journal article" date="2016" name="Nat. Commun.">
        <title>Thousands of microbial genomes shed light on interconnected biogeochemical processes in an aquifer system.</title>
        <authorList>
            <person name="Anantharaman K."/>
            <person name="Brown C.T."/>
            <person name="Hug L.A."/>
            <person name="Sharon I."/>
            <person name="Castelle C.J."/>
            <person name="Probst A.J."/>
            <person name="Thomas B.C."/>
            <person name="Singh A."/>
            <person name="Wilkins M.J."/>
            <person name="Karaoz U."/>
            <person name="Brodie E.L."/>
            <person name="Williams K.H."/>
            <person name="Hubbard S.S."/>
            <person name="Banfield J.F."/>
        </authorList>
    </citation>
    <scope>NUCLEOTIDE SEQUENCE [LARGE SCALE GENOMIC DNA]</scope>
</reference>
<comment type="caution">
    <text evidence="2">The sequence shown here is derived from an EMBL/GenBank/DDBJ whole genome shotgun (WGS) entry which is preliminary data.</text>
</comment>
<dbReference type="STRING" id="1802306.A3C72_02610"/>